<feature type="domain" description="Autophagy protein ATG5 UblB" evidence="8">
    <location>
        <begin position="325"/>
        <end position="448"/>
    </location>
</feature>
<comment type="similarity">
    <text evidence="2 6">Belongs to the ATG5 family.</text>
</comment>
<dbReference type="GO" id="GO:0034727">
    <property type="term" value="P:piecemeal microautophagy of the nucleus"/>
    <property type="evidence" value="ECO:0007669"/>
    <property type="project" value="TreeGrafter"/>
</dbReference>
<dbReference type="GO" id="GO:0034045">
    <property type="term" value="C:phagophore assembly site membrane"/>
    <property type="evidence" value="ECO:0007669"/>
    <property type="project" value="UniProtKB-SubCell"/>
</dbReference>
<dbReference type="InterPro" id="IPR048318">
    <property type="entry name" value="ATG5_UblB"/>
</dbReference>
<dbReference type="PANTHER" id="PTHR13040">
    <property type="entry name" value="AUTOPHAGY PROTEIN 5"/>
    <property type="match status" value="1"/>
</dbReference>
<protein>
    <recommendedName>
        <fullName evidence="6">Autophagy protein 5</fullName>
    </recommendedName>
</protein>
<dbReference type="GO" id="GO:0019776">
    <property type="term" value="F:Atg8-family ligase activity"/>
    <property type="evidence" value="ECO:0007669"/>
    <property type="project" value="TreeGrafter"/>
</dbReference>
<proteinExistence type="inferred from homology"/>
<dbReference type="PANTHER" id="PTHR13040:SF2">
    <property type="entry name" value="AUTOPHAGY PROTEIN 5"/>
    <property type="match status" value="1"/>
</dbReference>
<dbReference type="Gene3D" id="1.10.246.190">
    <property type="entry name" value="Autophagy protein Apg5, helix rich domain"/>
    <property type="match status" value="1"/>
</dbReference>
<dbReference type="InParanoid" id="A0A1Y2FYP3"/>
<evidence type="ECO:0000256" key="4">
    <source>
        <dbReference type="ARBA" id="ARBA00022843"/>
    </source>
</evidence>
<evidence type="ECO:0000256" key="7">
    <source>
        <dbReference type="SAM" id="MobiDB-lite"/>
    </source>
</evidence>
<feature type="domain" description="Autophagy protein ATG5 alpha-helical bundle region" evidence="9">
    <location>
        <begin position="230"/>
        <end position="286"/>
    </location>
</feature>
<dbReference type="InterPro" id="IPR048939">
    <property type="entry name" value="ATG5_UblA"/>
</dbReference>
<dbReference type="Pfam" id="PF20638">
    <property type="entry name" value="ATG5_UblA"/>
    <property type="match status" value="1"/>
</dbReference>
<evidence type="ECO:0000259" key="8">
    <source>
        <dbReference type="Pfam" id="PF04106"/>
    </source>
</evidence>
<name>A0A1Y2FYP3_9BASI</name>
<dbReference type="EMBL" id="MCGR01000007">
    <property type="protein sequence ID" value="ORY89169.1"/>
    <property type="molecule type" value="Genomic_DNA"/>
</dbReference>
<reference evidence="11 12" key="1">
    <citation type="submission" date="2016-07" db="EMBL/GenBank/DDBJ databases">
        <title>Pervasive Adenine N6-methylation of Active Genes in Fungi.</title>
        <authorList>
            <consortium name="DOE Joint Genome Institute"/>
            <person name="Mondo S.J."/>
            <person name="Dannebaum R.O."/>
            <person name="Kuo R.C."/>
            <person name="Labutti K."/>
            <person name="Haridas S."/>
            <person name="Kuo A."/>
            <person name="Salamov A."/>
            <person name="Ahrendt S.R."/>
            <person name="Lipzen A."/>
            <person name="Sullivan W."/>
            <person name="Andreopoulos W.B."/>
            <person name="Clum A."/>
            <person name="Lindquist E."/>
            <person name="Daum C."/>
            <person name="Ramamoorthy G.K."/>
            <person name="Gryganskyi A."/>
            <person name="Culley D."/>
            <person name="Magnuson J.K."/>
            <person name="James T.Y."/>
            <person name="O'Malley M.A."/>
            <person name="Stajich J.E."/>
            <person name="Spatafora J.W."/>
            <person name="Visel A."/>
            <person name="Grigoriev I.V."/>
        </authorList>
    </citation>
    <scope>NUCLEOTIDE SEQUENCE [LARGE SCALE GENOMIC DNA]</scope>
    <source>
        <strain evidence="11 12">62-1032</strain>
    </source>
</reference>
<evidence type="ECO:0000256" key="6">
    <source>
        <dbReference type="RuleBase" id="RU361202"/>
    </source>
</evidence>
<dbReference type="AlphaFoldDB" id="A0A1Y2FYP3"/>
<feature type="region of interest" description="Disordered" evidence="7">
    <location>
        <begin position="167"/>
        <end position="199"/>
    </location>
</feature>
<gene>
    <name evidence="11" type="ORF">BCR35DRAFT_301004</name>
</gene>
<comment type="subunit">
    <text evidence="6">Conjugated with ATG12.</text>
</comment>
<keyword evidence="12" id="KW-1185">Reference proteome</keyword>
<dbReference type="Gene3D" id="3.10.20.90">
    <property type="entry name" value="Phosphatidylinositol 3-kinase Catalytic Subunit, Chain A, domain 1"/>
    <property type="match status" value="1"/>
</dbReference>
<evidence type="ECO:0000313" key="12">
    <source>
        <dbReference type="Proteomes" id="UP000193467"/>
    </source>
</evidence>
<dbReference type="InterPro" id="IPR042526">
    <property type="entry name" value="Atg5_HR"/>
</dbReference>
<evidence type="ECO:0000256" key="1">
    <source>
        <dbReference type="ARBA" id="ARBA00004623"/>
    </source>
</evidence>
<dbReference type="OrthoDB" id="272162at2759"/>
<dbReference type="GO" id="GO:0034274">
    <property type="term" value="C:Atg12-Atg5-Atg16 complex"/>
    <property type="evidence" value="ECO:0007669"/>
    <property type="project" value="TreeGrafter"/>
</dbReference>
<dbReference type="InterPro" id="IPR048940">
    <property type="entry name" value="ATG5_HBR"/>
</dbReference>
<keyword evidence="6" id="KW-0472">Membrane</keyword>
<keyword evidence="3 6" id="KW-1017">Isopeptide bond</keyword>
<dbReference type="Gene3D" id="3.10.20.620">
    <property type="match status" value="1"/>
</dbReference>
<evidence type="ECO:0000256" key="5">
    <source>
        <dbReference type="ARBA" id="ARBA00023006"/>
    </source>
</evidence>
<feature type="compositionally biased region" description="Low complexity" evidence="7">
    <location>
        <begin position="288"/>
        <end position="300"/>
    </location>
</feature>
<organism evidence="11 12">
    <name type="scientific">Leucosporidium creatinivorum</name>
    <dbReference type="NCBI Taxonomy" id="106004"/>
    <lineage>
        <taxon>Eukaryota</taxon>
        <taxon>Fungi</taxon>
        <taxon>Dikarya</taxon>
        <taxon>Basidiomycota</taxon>
        <taxon>Pucciniomycotina</taxon>
        <taxon>Microbotryomycetes</taxon>
        <taxon>Leucosporidiales</taxon>
        <taxon>Leucosporidium</taxon>
    </lineage>
</organism>
<keyword evidence="4 6" id="KW-0832">Ubl conjugation</keyword>
<evidence type="ECO:0000256" key="3">
    <source>
        <dbReference type="ARBA" id="ARBA00022499"/>
    </source>
</evidence>
<evidence type="ECO:0000313" key="11">
    <source>
        <dbReference type="EMBL" id="ORY89169.1"/>
    </source>
</evidence>
<comment type="caution">
    <text evidence="11">The sequence shown here is derived from an EMBL/GenBank/DDBJ whole genome shotgun (WGS) entry which is preliminary data.</text>
</comment>
<dbReference type="STRING" id="106004.A0A1Y2FYP3"/>
<dbReference type="Pfam" id="PF20637">
    <property type="entry name" value="ATG5_HBR"/>
    <property type="match status" value="1"/>
</dbReference>
<dbReference type="InterPro" id="IPR042527">
    <property type="entry name" value="Atg5_UblA_dom_sf"/>
</dbReference>
<feature type="region of interest" description="Disordered" evidence="7">
    <location>
        <begin position="1"/>
        <end position="41"/>
    </location>
</feature>
<feature type="region of interest" description="Disordered" evidence="7">
    <location>
        <begin position="286"/>
        <end position="318"/>
    </location>
</feature>
<dbReference type="GO" id="GO:0000422">
    <property type="term" value="P:autophagy of mitochondrion"/>
    <property type="evidence" value="ECO:0007669"/>
    <property type="project" value="TreeGrafter"/>
</dbReference>
<accession>A0A1Y2FYP3</accession>
<comment type="subcellular location">
    <subcellularLocation>
        <location evidence="1 6">Preautophagosomal structure membrane</location>
        <topology evidence="1 6">Peripheral membrane protein</topology>
    </subcellularLocation>
</comment>
<feature type="non-terminal residue" evidence="11">
    <location>
        <position position="1"/>
    </location>
</feature>
<dbReference type="GO" id="GO:0005776">
    <property type="term" value="C:autophagosome"/>
    <property type="evidence" value="ECO:0007669"/>
    <property type="project" value="TreeGrafter"/>
</dbReference>
<dbReference type="InterPro" id="IPR007239">
    <property type="entry name" value="Atg5"/>
</dbReference>
<dbReference type="Pfam" id="PF04106">
    <property type="entry name" value="ATG5_UblB"/>
    <property type="match status" value="1"/>
</dbReference>
<evidence type="ECO:0000256" key="2">
    <source>
        <dbReference type="ARBA" id="ARBA00006910"/>
    </source>
</evidence>
<dbReference type="GO" id="GO:0044233">
    <property type="term" value="C:mitochondria-associated endoplasmic reticulum membrane contact site"/>
    <property type="evidence" value="ECO:0007669"/>
    <property type="project" value="TreeGrafter"/>
</dbReference>
<dbReference type="GO" id="GO:0006995">
    <property type="term" value="P:cellular response to nitrogen starvation"/>
    <property type="evidence" value="ECO:0007669"/>
    <property type="project" value="TreeGrafter"/>
</dbReference>
<keyword evidence="5 6" id="KW-0072">Autophagy</keyword>
<evidence type="ECO:0000259" key="10">
    <source>
        <dbReference type="Pfam" id="PF20638"/>
    </source>
</evidence>
<feature type="compositionally biased region" description="Low complexity" evidence="7">
    <location>
        <begin position="167"/>
        <end position="178"/>
    </location>
</feature>
<feature type="domain" description="Autophagy protein ATG5 UblA" evidence="10">
    <location>
        <begin position="54"/>
        <end position="148"/>
    </location>
</feature>
<evidence type="ECO:0000259" key="9">
    <source>
        <dbReference type="Pfam" id="PF20637"/>
    </source>
</evidence>
<dbReference type="FunCoup" id="A0A1Y2FYP3">
    <property type="interactions" value="206"/>
</dbReference>
<sequence>SSLLSSMHLSSSSKSKASPSLPSTATFGSPPSSSSPTPAPTAHSTAVLTFRQLVFGGAIPIHFEIATDELPPGADRSVESYYLQAPRITYLPLLLPQIQKYFLDLILDDSSAATIRTEDLWFSYEGVPLRWHWPIGLLYDYHTSHAASPPSSNPSSTLPSSLASVFAPSRSASPSPSALDQRTLRSTSSPYTSARGAGMGGAVGGPLPWKITLHVKQPPNEVLLMGSSVEACRGCFMNMVKEADYVRWGSVKRVTNLRKEQQDGLWEGVVGNDFDRFYSTFTKLVPLPSSSPSSSRSPTPIGGGGGGSSIPTDGRLPDANAVRSVPMRVYLPEGAPVLQEVVPPVVDGEFLSSWSFQGSALSCFPPRLSSRLCSPRDRPLTSVSLRCYHRPPANPLHLPLHLPPTLLPSFLPPLAVPIIHGIAVPLEAELGWLGAGMCGADGWVAVVLRLG</sequence>
<keyword evidence="6" id="KW-0813">Transport</keyword>
<dbReference type="Proteomes" id="UP000193467">
    <property type="component" value="Unassembled WGS sequence"/>
</dbReference>
<dbReference type="GO" id="GO:0061908">
    <property type="term" value="C:phagophore"/>
    <property type="evidence" value="ECO:0007669"/>
    <property type="project" value="TreeGrafter"/>
</dbReference>
<comment type="function">
    <text evidence="6">Involved in cytoplasm to vacuole transport (Cvt) and autophagic vesicle formation.</text>
</comment>